<dbReference type="STRING" id="163.SAMN04487775_105143"/>
<keyword evidence="2" id="KW-0732">Signal</keyword>
<protein>
    <submittedName>
        <fullName evidence="3">Carbohydrate ABC transporter substrate-binding protein, CUT1 family</fullName>
    </submittedName>
</protein>
<dbReference type="InterPro" id="IPR050490">
    <property type="entry name" value="Bact_solute-bd_prot1"/>
</dbReference>
<name>A0A1H9EKI1_9SPIR</name>
<sequence>MKKIMLVAAAAVLALSLVGCKGGASGKKDALNISVFTIQQREQPPADNKAYKWIEENFGVTFSWDILVGDKDQKIGVLIASGDLPDLVEVDSEKFQGAGCLRDLKPLLEKYAPNLMKHYSSAWKKMIDQDSEKDANGNIVKEHIYSLPNYGVIDGIPSDTYYNQNGWWIQKAVLKEFGYPKVKTIDQYFDLIEAYYKKYPTIDGAPTIPFNIITADWEAFDLWNPPNFLAGYPNDGNGHVTLENGKYVYTDNFADENAHRWFKLANGYFQRGLIDPASFTDNRDQYYAKIAQGRVLGMFIQGWQFMGEPEQTLWTAGKDERTYAPLAITFDESIKPHYRDQSLPNLQRGYGITVKCPEDKAIKILQFMDKMILEENQRVLYWGFEGEDWQKDAQGRPSRTEKQRADQKDPNWIQKNRATLWTEEAPKLEGTLPSGYTRQMDDLAWEYALAQKQVDLDLWAAYGVGSYAEFVDANPPKNAGWYPMWQCNPSAENGGFEEEAAVAMAGFETIQRKYLPQMIMGKPADFEKTWNEYCSLLKPLTEKYNKFMQQQLDHRVEAFGGFQD</sequence>
<evidence type="ECO:0000313" key="4">
    <source>
        <dbReference type="Proteomes" id="UP000182360"/>
    </source>
</evidence>
<keyword evidence="4" id="KW-1185">Reference proteome</keyword>
<evidence type="ECO:0000313" key="3">
    <source>
        <dbReference type="EMBL" id="SEQ26266.1"/>
    </source>
</evidence>
<dbReference type="SUPFAM" id="SSF53850">
    <property type="entry name" value="Periplasmic binding protein-like II"/>
    <property type="match status" value="1"/>
</dbReference>
<dbReference type="RefSeq" id="WP_074642346.1">
    <property type="nucleotide sequence ID" value="NZ_FOFU01000003.1"/>
</dbReference>
<dbReference type="EMBL" id="FOFU01000003">
    <property type="protein sequence ID" value="SEQ26266.1"/>
    <property type="molecule type" value="Genomic_DNA"/>
</dbReference>
<reference evidence="3 4" key="1">
    <citation type="submission" date="2016-10" db="EMBL/GenBank/DDBJ databases">
        <authorList>
            <person name="de Groot N.N."/>
        </authorList>
    </citation>
    <scope>NUCLEOTIDE SEQUENCE [LARGE SCALE GENOMIC DNA]</scope>
    <source>
        <strain evidence="3 4">B25</strain>
    </source>
</reference>
<feature type="chain" id="PRO_5010245781" evidence="2">
    <location>
        <begin position="25"/>
        <end position="564"/>
    </location>
</feature>
<accession>A0A1H9EKI1</accession>
<proteinExistence type="predicted"/>
<dbReference type="PROSITE" id="PS51257">
    <property type="entry name" value="PROKAR_LIPOPROTEIN"/>
    <property type="match status" value="1"/>
</dbReference>
<dbReference type="PANTHER" id="PTHR43649">
    <property type="entry name" value="ARABINOSE-BINDING PROTEIN-RELATED"/>
    <property type="match status" value="1"/>
</dbReference>
<evidence type="ECO:0000256" key="2">
    <source>
        <dbReference type="SAM" id="SignalP"/>
    </source>
</evidence>
<feature type="signal peptide" evidence="2">
    <location>
        <begin position="1"/>
        <end position="24"/>
    </location>
</feature>
<dbReference type="Proteomes" id="UP000182360">
    <property type="component" value="Unassembled WGS sequence"/>
</dbReference>
<dbReference type="PANTHER" id="PTHR43649:SF12">
    <property type="entry name" value="DIACETYLCHITOBIOSE BINDING PROTEIN DASA"/>
    <property type="match status" value="1"/>
</dbReference>
<dbReference type="AlphaFoldDB" id="A0A1H9EKI1"/>
<organism evidence="3 4">
    <name type="scientific">Treponema bryantii</name>
    <dbReference type="NCBI Taxonomy" id="163"/>
    <lineage>
        <taxon>Bacteria</taxon>
        <taxon>Pseudomonadati</taxon>
        <taxon>Spirochaetota</taxon>
        <taxon>Spirochaetia</taxon>
        <taxon>Spirochaetales</taxon>
        <taxon>Treponemataceae</taxon>
        <taxon>Treponema</taxon>
    </lineage>
</organism>
<feature type="region of interest" description="Disordered" evidence="1">
    <location>
        <begin position="392"/>
        <end position="411"/>
    </location>
</feature>
<dbReference type="Gene3D" id="3.40.190.10">
    <property type="entry name" value="Periplasmic binding protein-like II"/>
    <property type="match status" value="2"/>
</dbReference>
<evidence type="ECO:0000256" key="1">
    <source>
        <dbReference type="SAM" id="MobiDB-lite"/>
    </source>
</evidence>
<dbReference type="OrthoDB" id="54751at2"/>
<feature type="compositionally biased region" description="Basic and acidic residues" evidence="1">
    <location>
        <begin position="392"/>
        <end position="409"/>
    </location>
</feature>
<gene>
    <name evidence="3" type="ORF">SAMN04487977_103198</name>
</gene>